<feature type="region of interest" description="Disordered" evidence="1">
    <location>
        <begin position="464"/>
        <end position="483"/>
    </location>
</feature>
<dbReference type="PANTHER" id="PTHR12170:SF2">
    <property type="entry name" value="E3 UBIQUITIN-PROTEIN TRANSFERASE MAEA"/>
    <property type="match status" value="1"/>
</dbReference>
<dbReference type="OrthoDB" id="1933455at2759"/>
<dbReference type="PROSITE" id="PS50896">
    <property type="entry name" value="LISH"/>
    <property type="match status" value="1"/>
</dbReference>
<dbReference type="GO" id="GO:0005634">
    <property type="term" value="C:nucleus"/>
    <property type="evidence" value="ECO:0007669"/>
    <property type="project" value="TreeGrafter"/>
</dbReference>
<dbReference type="InterPro" id="IPR045098">
    <property type="entry name" value="Fyv10_fam"/>
</dbReference>
<dbReference type="PANTHER" id="PTHR12170">
    <property type="entry name" value="MACROPHAGE ERYTHROBLAST ATTACHER-RELATED"/>
    <property type="match status" value="1"/>
</dbReference>
<feature type="region of interest" description="Disordered" evidence="1">
    <location>
        <begin position="351"/>
        <end position="371"/>
    </location>
</feature>
<dbReference type="AlphaFoldDB" id="A0A9K3GHV4"/>
<protein>
    <recommendedName>
        <fullName evidence="2">CTLH/CRA C-terminal to LisH motif domain-containing protein</fullName>
    </recommendedName>
</protein>
<gene>
    <name evidence="3" type="ORF">KIPB_005022</name>
</gene>
<sequence>MRSGNSKAIHKIDRLFRRTLRASDGETIDHHSFSALATSLTQRLSKFTRWGSSCDHSSPAFTSHMMELTPPFYTAPFDEMHAQTRADQRHLTKLGRYASQGLKHLAKNPSPGARRDATINKLIARADAAIAFFEAQQTAEAQAVKAAHTRLSLPLQGYAAHTSASMKHLDKAGAGEQQRERERQRDTQPEAAVVKGEGEGGTVDSGLSESRELRLIVEYLMAAGHSASASELAAACQCQDLVDIQAMARLQSILSALEAGDVGPAQDWLRQHSQSVQRRGLQSLEVQLKLQGVIHRVGAEDMGIKDTIDAFRHDLGGEEGGGPSLLTDETDPSIISKATRCLTAVMFRDRQRQWEREHPPTDTQPQSPAMHAHPEYEGVFNHTEWREMSHLLRSAFSAVQSVPTTPALLPILSAGIAVTASEKCCLSVTPIEGYGDVDDNEGGEGGDTPMPRRHSIEHRMKQVVTTKDKVKPETEDDGREADDCGCPLEDPLMRQIAHGMPFIARTRTYLVCPVTKQPFTDDNFPYLSPGAEPRLYSEAALTQLSNGTATVRDPSNPNCPPEGWSRAAFKRLYIMT</sequence>
<feature type="compositionally biased region" description="Basic and acidic residues" evidence="1">
    <location>
        <begin position="167"/>
        <end position="188"/>
    </location>
</feature>
<dbReference type="InterPro" id="IPR006594">
    <property type="entry name" value="LisH"/>
</dbReference>
<accession>A0A9K3GHV4</accession>
<evidence type="ECO:0000313" key="3">
    <source>
        <dbReference type="EMBL" id="GIQ83668.1"/>
    </source>
</evidence>
<dbReference type="GO" id="GO:0034657">
    <property type="term" value="C:GID complex"/>
    <property type="evidence" value="ECO:0007669"/>
    <property type="project" value="TreeGrafter"/>
</dbReference>
<evidence type="ECO:0000313" key="4">
    <source>
        <dbReference type="Proteomes" id="UP000265618"/>
    </source>
</evidence>
<proteinExistence type="predicted"/>
<dbReference type="GO" id="GO:0004842">
    <property type="term" value="F:ubiquitin-protein transferase activity"/>
    <property type="evidence" value="ECO:0007669"/>
    <property type="project" value="InterPro"/>
</dbReference>
<feature type="compositionally biased region" description="Basic and acidic residues" evidence="1">
    <location>
        <begin position="351"/>
        <end position="360"/>
    </location>
</feature>
<dbReference type="GO" id="GO:0005737">
    <property type="term" value="C:cytoplasm"/>
    <property type="evidence" value="ECO:0007669"/>
    <property type="project" value="TreeGrafter"/>
</dbReference>
<dbReference type="GO" id="GO:0043161">
    <property type="term" value="P:proteasome-mediated ubiquitin-dependent protein catabolic process"/>
    <property type="evidence" value="ECO:0007669"/>
    <property type="project" value="InterPro"/>
</dbReference>
<feature type="region of interest" description="Disordered" evidence="1">
    <location>
        <begin position="164"/>
        <end position="207"/>
    </location>
</feature>
<name>A0A9K3GHV4_9EUKA</name>
<dbReference type="Pfam" id="PF10607">
    <property type="entry name" value="CTLH"/>
    <property type="match status" value="1"/>
</dbReference>
<reference evidence="3 4" key="1">
    <citation type="journal article" date="2018" name="PLoS ONE">
        <title>The draft genome of Kipferlia bialata reveals reductive genome evolution in fornicate parasites.</title>
        <authorList>
            <person name="Tanifuji G."/>
            <person name="Takabayashi S."/>
            <person name="Kume K."/>
            <person name="Takagi M."/>
            <person name="Nakayama T."/>
            <person name="Kamikawa R."/>
            <person name="Inagaki Y."/>
            <person name="Hashimoto T."/>
        </authorList>
    </citation>
    <scope>NUCLEOTIDE SEQUENCE [LARGE SCALE GENOMIC DNA]</scope>
    <source>
        <strain evidence="3">NY0173</strain>
    </source>
</reference>
<feature type="domain" description="CTLH/CRA C-terminal to LisH motif" evidence="2">
    <location>
        <begin position="248"/>
        <end position="418"/>
    </location>
</feature>
<dbReference type="InterPro" id="IPR024964">
    <property type="entry name" value="CTLH/CRA"/>
</dbReference>
<organism evidence="3 4">
    <name type="scientific">Kipferlia bialata</name>
    <dbReference type="NCBI Taxonomy" id="797122"/>
    <lineage>
        <taxon>Eukaryota</taxon>
        <taxon>Metamonada</taxon>
        <taxon>Carpediemonas-like organisms</taxon>
        <taxon>Kipferlia</taxon>
    </lineage>
</organism>
<evidence type="ECO:0000259" key="2">
    <source>
        <dbReference type="Pfam" id="PF10607"/>
    </source>
</evidence>
<dbReference type="EMBL" id="BDIP01001135">
    <property type="protein sequence ID" value="GIQ83668.1"/>
    <property type="molecule type" value="Genomic_DNA"/>
</dbReference>
<evidence type="ECO:0000256" key="1">
    <source>
        <dbReference type="SAM" id="MobiDB-lite"/>
    </source>
</evidence>
<dbReference type="Proteomes" id="UP000265618">
    <property type="component" value="Unassembled WGS sequence"/>
</dbReference>
<keyword evidence="4" id="KW-1185">Reference proteome</keyword>
<comment type="caution">
    <text evidence="3">The sequence shown here is derived from an EMBL/GenBank/DDBJ whole genome shotgun (WGS) entry which is preliminary data.</text>
</comment>